<protein>
    <recommendedName>
        <fullName evidence="3">Fe2OG dioxygenase domain-containing protein</fullName>
    </recommendedName>
</protein>
<reference evidence="1 2" key="1">
    <citation type="submission" date="2016-03" db="EMBL/GenBank/DDBJ databases">
        <title>Complete genome sequence of Pedobacter cryoconitis PAMC 27485.</title>
        <authorList>
            <person name="Lee J."/>
            <person name="Kim O.-S."/>
        </authorList>
    </citation>
    <scope>NUCLEOTIDE SEQUENCE [LARGE SCALE GENOMIC DNA]</scope>
    <source>
        <strain evidence="1 2">PAMC 27485</strain>
    </source>
</reference>
<evidence type="ECO:0000313" key="1">
    <source>
        <dbReference type="EMBL" id="AMP99118.1"/>
    </source>
</evidence>
<evidence type="ECO:0000313" key="2">
    <source>
        <dbReference type="Proteomes" id="UP000071561"/>
    </source>
</evidence>
<dbReference type="KEGG" id="pcm:AY601_2221"/>
<dbReference type="EMBL" id="CP014504">
    <property type="protein sequence ID" value="AMP99118.1"/>
    <property type="molecule type" value="Genomic_DNA"/>
</dbReference>
<proteinExistence type="predicted"/>
<keyword evidence="2" id="KW-1185">Reference proteome</keyword>
<dbReference type="OrthoDB" id="4009736at2"/>
<dbReference type="Proteomes" id="UP000071561">
    <property type="component" value="Chromosome"/>
</dbReference>
<name>A0A127VDW4_9SPHI</name>
<gene>
    <name evidence="1" type="ORF">AY601_2221</name>
</gene>
<dbReference type="PATRIC" id="fig|188932.3.peg.2326"/>
<dbReference type="RefSeq" id="WP_068400607.1">
    <property type="nucleotide sequence ID" value="NZ_CP014504.1"/>
</dbReference>
<dbReference type="Gene3D" id="2.60.120.620">
    <property type="entry name" value="q2cbj1_9rhob like domain"/>
    <property type="match status" value="1"/>
</dbReference>
<organism evidence="1 2">
    <name type="scientific">Pedobacter cryoconitis</name>
    <dbReference type="NCBI Taxonomy" id="188932"/>
    <lineage>
        <taxon>Bacteria</taxon>
        <taxon>Pseudomonadati</taxon>
        <taxon>Bacteroidota</taxon>
        <taxon>Sphingobacteriia</taxon>
        <taxon>Sphingobacteriales</taxon>
        <taxon>Sphingobacteriaceae</taxon>
        <taxon>Pedobacter</taxon>
    </lineage>
</organism>
<sequence>MKLNGNAYPEGSFKIIESDAPDMEIIDAMLTGKGPYNVPVYVVRNYYNQEDCNYIKDAFCEIIDETLGGNRIEEFVKVHQIGSTQFKKTTLEYFEECERSSADINRLIAVVKDDKARNDFMFEYTFKTYYSHKNIDFRPSSYAGKFCNMMTARRWNNNTELSLLAHEDSSQLLVAAIDQYEICNVKQVIALNLCVENSNGAELILWNIAPDMESKVSLGLENTGYPYALELLEGIDYLTLKTYPGDLYFINANYIHAVSKQKENKRISLGRFIGYAAENKVVYWT</sequence>
<evidence type="ECO:0008006" key="3">
    <source>
        <dbReference type="Google" id="ProtNLM"/>
    </source>
</evidence>
<dbReference type="AlphaFoldDB" id="A0A127VDW4"/>
<accession>A0A127VDW4</accession>